<protein>
    <submittedName>
        <fullName evidence="1">IS5/IS1182 family transposase</fullName>
    </submittedName>
</protein>
<dbReference type="EMBL" id="SPAZ01000368">
    <property type="protein sequence ID" value="TQE15445.1"/>
    <property type="molecule type" value="Genomic_DNA"/>
</dbReference>
<evidence type="ECO:0000313" key="2">
    <source>
        <dbReference type="Proteomes" id="UP000318720"/>
    </source>
</evidence>
<gene>
    <name evidence="1" type="ORF">Sipo8835_45320</name>
</gene>
<name>A0AAE9AVY8_9ACTN</name>
<accession>A0AAE9AVY8</accession>
<feature type="non-terminal residue" evidence="1">
    <location>
        <position position="45"/>
    </location>
</feature>
<dbReference type="Proteomes" id="UP000318720">
    <property type="component" value="Unassembled WGS sequence"/>
</dbReference>
<reference evidence="1 2" key="1">
    <citation type="submission" date="2019-03" db="EMBL/GenBank/DDBJ databases">
        <title>Comparative genomic analyses of the sweetpotato soil rot pathogen, Streptomyces ipomoeae.</title>
        <authorList>
            <person name="Ruschel Soares N."/>
            <person name="Badger J.H."/>
            <person name="Huguet-Tapia J.C."/>
            <person name="Clark C.A."/>
            <person name="Pettis G.S."/>
        </authorList>
    </citation>
    <scope>NUCLEOTIDE SEQUENCE [LARGE SCALE GENOMIC DNA]</scope>
    <source>
        <strain evidence="1 2">88-35</strain>
    </source>
</reference>
<proteinExistence type="predicted"/>
<evidence type="ECO:0000313" key="1">
    <source>
        <dbReference type="EMBL" id="TQE15445.1"/>
    </source>
</evidence>
<sequence>MVERMVPDELWELFQRVVPSAPLRPQGGGRRRYGDREVLAAIIFV</sequence>
<organism evidence="1 2">
    <name type="scientific">Streptomyces ipomoeae</name>
    <dbReference type="NCBI Taxonomy" id="103232"/>
    <lineage>
        <taxon>Bacteria</taxon>
        <taxon>Bacillati</taxon>
        <taxon>Actinomycetota</taxon>
        <taxon>Actinomycetes</taxon>
        <taxon>Kitasatosporales</taxon>
        <taxon>Streptomycetaceae</taxon>
        <taxon>Streptomyces</taxon>
    </lineage>
</organism>
<dbReference type="AlphaFoldDB" id="A0AAE9AVY8"/>
<comment type="caution">
    <text evidence="1">The sequence shown here is derived from an EMBL/GenBank/DDBJ whole genome shotgun (WGS) entry which is preliminary data.</text>
</comment>